<dbReference type="AlphaFoldDB" id="A0A8S9Z5J3"/>
<evidence type="ECO:0000256" key="2">
    <source>
        <dbReference type="SAM" id="Phobius"/>
    </source>
</evidence>
<feature type="transmembrane region" description="Helical" evidence="2">
    <location>
        <begin position="433"/>
        <end position="458"/>
    </location>
</feature>
<evidence type="ECO:0000313" key="4">
    <source>
        <dbReference type="EMBL" id="KAF7261924.1"/>
    </source>
</evidence>
<dbReference type="EMBL" id="JTDE01000221">
    <property type="protein sequence ID" value="KAF7261924.1"/>
    <property type="molecule type" value="Genomic_DNA"/>
</dbReference>
<accession>A0A8S9Z5J3</accession>
<feature type="transmembrane region" description="Helical" evidence="2">
    <location>
        <begin position="815"/>
        <end position="838"/>
    </location>
</feature>
<sequence length="918" mass="102943">MDHFNCNFLLLFAVFSPCESNPNEIDVVRVHLPKYRPHPLPIHSPIPSELREKLLPTCRPIFEVTRNDPPTGNYCMVTHALSIRNKIHGEGQSELLYSSIQPSTTQPIKQGVDSGISNTSADTFSLSDVGQPNVFVPSGPKTVLKGTTILEPKQINHPRLYAPEITSGASEEARTLCYGNTKFKWSKHAQPSVISSSSKTSITSSIETSSNEIYRSEPIGDSSESGSATSVQDKKTDEIELTAFRTLLNQMPASKFRYRNGGTKKSMDLGLRIRIMKLLSLFHVITLVTFALSIVMNDKKTIGVLRFPLEALLVYLYAGSIIFILLVGINHLLIRHGFIDEKCVSVQLRSQQQLELQPAAIQSNVPKSFSSSRGKLYVQREKRDYCGSRRQSNNCMTTSHDMDIMNNTENLISSQACPKELDEVRGKGRKHCLFHLTCVLVVIGTLGHGLAGMVFHGISNCVTLNSTGAPTNVLYQNSLSIQFNAGELCVHNHTDRTQLVSSSPGILSTVRTRHGLFLGLIVLELPFLNRSPHLQSRLPWLQAFGYVHLATTNLIAWITNSVIDVTDENLLPPCGDNYSVIVTNGSENAFHCRLDWWLTSLEAIWSLSSMFSSQYHIIAICYLWILWNQCWIHQLDGTKPQHGQSTGIGQKRSVRWLYTSTTGLNASLTHSRSVPPFCTGGSDRQQRLKTMRVFHPPISYSAVVPILFGLFLLLTSILIILCTSMIEPLSHAIGYWIRITWAAIVASLTICLELYYKRRIFISTTKSTVIMVCTEIRGSLLDPLILFTFIGSLMFHSHPIFVLICSLLIPHRFPYSSSIVIALIHGVLLFDTIFQYLILIEIALISSTRTYWYQKLQSFFKLLTFLNMSILIMIPAILNKVDIPNLTMSSVIHQQFAYPMFLLYRALTMISIADIIRV</sequence>
<name>A0A8S9Z5J3_9TREM</name>
<evidence type="ECO:0000256" key="3">
    <source>
        <dbReference type="SAM" id="SignalP"/>
    </source>
</evidence>
<feature type="transmembrane region" description="Helical" evidence="2">
    <location>
        <begin position="784"/>
        <end position="809"/>
    </location>
</feature>
<feature type="signal peptide" evidence="3">
    <location>
        <begin position="1"/>
        <end position="20"/>
    </location>
</feature>
<feature type="transmembrane region" description="Helical" evidence="2">
    <location>
        <begin position="314"/>
        <end position="333"/>
    </location>
</feature>
<keyword evidence="2" id="KW-1133">Transmembrane helix</keyword>
<feature type="transmembrane region" description="Helical" evidence="2">
    <location>
        <begin position="698"/>
        <end position="721"/>
    </location>
</feature>
<feature type="region of interest" description="Disordered" evidence="1">
    <location>
        <begin position="206"/>
        <end position="234"/>
    </location>
</feature>
<comment type="caution">
    <text evidence="4">The sequence shown here is derived from an EMBL/GenBank/DDBJ whole genome shotgun (WGS) entry which is preliminary data.</text>
</comment>
<evidence type="ECO:0000313" key="5">
    <source>
        <dbReference type="Proteomes" id="UP000822476"/>
    </source>
</evidence>
<organism evidence="4 5">
    <name type="scientific">Paragonimus skrjabini miyazakii</name>
    <dbReference type="NCBI Taxonomy" id="59628"/>
    <lineage>
        <taxon>Eukaryota</taxon>
        <taxon>Metazoa</taxon>
        <taxon>Spiralia</taxon>
        <taxon>Lophotrochozoa</taxon>
        <taxon>Platyhelminthes</taxon>
        <taxon>Trematoda</taxon>
        <taxon>Digenea</taxon>
        <taxon>Plagiorchiida</taxon>
        <taxon>Troglotremata</taxon>
        <taxon>Troglotrematidae</taxon>
        <taxon>Paragonimus</taxon>
    </lineage>
</organism>
<feature type="transmembrane region" description="Helical" evidence="2">
    <location>
        <begin position="275"/>
        <end position="294"/>
    </location>
</feature>
<reference evidence="4" key="1">
    <citation type="submission" date="2019-07" db="EMBL/GenBank/DDBJ databases">
        <title>Annotation for the trematode Paragonimus miyazaki's.</title>
        <authorList>
            <person name="Choi Y.-J."/>
        </authorList>
    </citation>
    <scope>NUCLEOTIDE SEQUENCE</scope>
    <source>
        <strain evidence="4">Japan</strain>
    </source>
</reference>
<keyword evidence="2" id="KW-0812">Transmembrane</keyword>
<evidence type="ECO:0000256" key="1">
    <source>
        <dbReference type="SAM" id="MobiDB-lite"/>
    </source>
</evidence>
<keyword evidence="3" id="KW-0732">Signal</keyword>
<feature type="transmembrane region" description="Helical" evidence="2">
    <location>
        <begin position="859"/>
        <end position="878"/>
    </location>
</feature>
<feature type="transmembrane region" description="Helical" evidence="2">
    <location>
        <begin position="733"/>
        <end position="756"/>
    </location>
</feature>
<dbReference type="OrthoDB" id="6269606at2759"/>
<proteinExistence type="predicted"/>
<feature type="transmembrane region" description="Helical" evidence="2">
    <location>
        <begin position="898"/>
        <end position="916"/>
    </location>
</feature>
<feature type="compositionally biased region" description="Polar residues" evidence="1">
    <location>
        <begin position="222"/>
        <end position="231"/>
    </location>
</feature>
<gene>
    <name evidence="4" type="ORF">EG68_00844</name>
</gene>
<feature type="transmembrane region" description="Helical" evidence="2">
    <location>
        <begin position="603"/>
        <end position="625"/>
    </location>
</feature>
<keyword evidence="5" id="KW-1185">Reference proteome</keyword>
<keyword evidence="2" id="KW-0472">Membrane</keyword>
<feature type="chain" id="PRO_5035822523" evidence="3">
    <location>
        <begin position="21"/>
        <end position="918"/>
    </location>
</feature>
<protein>
    <submittedName>
        <fullName evidence="4">Uncharacterized protein</fullName>
    </submittedName>
</protein>
<dbReference type="Proteomes" id="UP000822476">
    <property type="component" value="Unassembled WGS sequence"/>
</dbReference>